<dbReference type="Gene3D" id="3.40.50.300">
    <property type="entry name" value="P-loop containing nucleotide triphosphate hydrolases"/>
    <property type="match status" value="1"/>
</dbReference>
<protein>
    <recommendedName>
        <fullName evidence="4">DNA helicase</fullName>
    </recommendedName>
</protein>
<accession>A0A4S4B004</accession>
<dbReference type="OrthoDB" id="5441773at2"/>
<reference evidence="2" key="1">
    <citation type="submission" date="2019-04" db="EMBL/GenBank/DDBJ databases">
        <title>Azoarcus nasutitermitis sp. nov. isolated from termite nest.</title>
        <authorList>
            <person name="Lin S.-Y."/>
            <person name="Hameed A."/>
            <person name="Hsu Y.-H."/>
            <person name="Young C.-C."/>
        </authorList>
    </citation>
    <scope>NUCLEOTIDE SEQUENCE [LARGE SCALE GENOMIC DNA]</scope>
    <source>
        <strain evidence="2">CC-YHH838</strain>
    </source>
</reference>
<name>A0A4S4B004_9RHOO</name>
<organism evidence="2 3">
    <name type="scientific">Pseudothauera nasutitermitis</name>
    <dbReference type="NCBI Taxonomy" id="2565930"/>
    <lineage>
        <taxon>Bacteria</taxon>
        <taxon>Pseudomonadati</taxon>
        <taxon>Pseudomonadota</taxon>
        <taxon>Betaproteobacteria</taxon>
        <taxon>Rhodocyclales</taxon>
        <taxon>Zoogloeaceae</taxon>
        <taxon>Pseudothauera</taxon>
    </lineage>
</organism>
<gene>
    <name evidence="2" type="ORF">E6C76_13060</name>
</gene>
<evidence type="ECO:0000256" key="1">
    <source>
        <dbReference type="SAM" id="MobiDB-lite"/>
    </source>
</evidence>
<comment type="caution">
    <text evidence="2">The sequence shown here is derived from an EMBL/GenBank/DDBJ whole genome shotgun (WGS) entry which is preliminary data.</text>
</comment>
<dbReference type="Proteomes" id="UP000308430">
    <property type="component" value="Unassembled WGS sequence"/>
</dbReference>
<proteinExistence type="predicted"/>
<keyword evidence="3" id="KW-1185">Reference proteome</keyword>
<dbReference type="EMBL" id="SSOC01000004">
    <property type="protein sequence ID" value="THF64951.1"/>
    <property type="molecule type" value="Genomic_DNA"/>
</dbReference>
<dbReference type="InterPro" id="IPR027417">
    <property type="entry name" value="P-loop_NTPase"/>
</dbReference>
<feature type="region of interest" description="Disordered" evidence="1">
    <location>
        <begin position="1361"/>
        <end position="1393"/>
    </location>
</feature>
<evidence type="ECO:0000313" key="3">
    <source>
        <dbReference type="Proteomes" id="UP000308430"/>
    </source>
</evidence>
<sequence>MTLFVYITDTCRDDAKRHGVSEAIERLRTSVEETQSLSQFDPFPPPYHVKKKLTGRQPRLVAKEKKVGGHLVVVFLTVMIRGSREYEQDFCSDPVVYGARHFDDLVSDATLAAFVGNRTALGQQPAKPDPSDVENELLYGAFSHAGLVIPGACAQEDALDRIVCESHEWVEQVAQLRIQNQLTRLAPLCTKALSGDEGLQYLPSSEKQGWGIWSYRRAGYVLLLRVVDGANTSTVEAEVRQAAAGLDAGETELLLKASRRAYPATVLTDDELWIDLEREEIANMALSPEESEVLKSARHSDTPFPLFINGRAGSGKSTILQYLFADILFAYGTRVGFGIGGGAGTSGALGCPLYLTANGELLRNARNFVHRLLTGEAQFVDPDDGMTCKDMDLPNLLDEAFREFHPFMLSLLPRETRSRFQNAKHIDYPRFRRLWEQRFGKDPRASREYGPDLSWHVIRSYIKGMGAVELLSPEDYGQLSENQLTVTEQTFAAVYEQVWLRWYSGVREEGYWDDQDLARCILDHDLAPRSYSAVFCDEAQDFTRIELEVLLRLSLYSNRSLPPDAVSRVPFAFAGDEFQTLNPTGFRWDSVKAAFVEKFIYELDPGRRTEKADLNYRELHYNYRSSEPIVRLCNLVQALRSATFGIPELRPQRPWLRQRNAPAVLFYRSGDAGFWSSFREQASAYVVIVPCNEGEEAEFVAKDPNLREHIELVDGIPRNVLSAGRAKGCEYPAVVVYGFGDQADKDFCAPLGETTAGDADSRQLLSLQYFINRVYVAVSRPKSRLVIVDGDDGLRKLWLIAKDEFARERLVGALKRGVEVWASEIGGMVVGRPGDLSRDDVPDRLENARAFEEDGRARRDAYLMMQAASAYRESDDIAKWRECRARALDFDDKALEAGTAYAEAGLLEDARRCLWRAERPGWLKLLELTNDHPELLASIEVQWAKAIQSKPDVRAATDVIERFLQRTDNDPRFAQASYGEPIWQAAVEALLDRMVGQAVLSIPKAVAAGMLQILDRLERFGIRVAPKLLAEFCFVAEEYKRAADGWEEQGDRRSARYLEARAKSSPYPECLEFWGRLNDHQRISSEFEAHPSTVLNAADSSTVIAALLNLNKLDRSLALATQAGSGGGALAVALAAHRERKDDLANRALTLSMAIFVEQGEWDSVTSFLANGALGNGDEWRDKEVRSWLKDMAFDLKISLVKALARSDKLPSAPPRSEKIISQFLRDFLRVKDNKWNTHISYLEAGAAHERTGRITDSLMFYEAALRENLRSKEQLQIRMRWLAVKSRQLQYERSRQKSDPKQGKAIEAEIRVKTEDWKLARPAELAEYPEFEAQDPIGTLEKATAYDIRRAPIASAIEGLVNPPHTHAGPVLPVEAPRKEQGSSPPAVSPRDADDIRDAAIEIAGLRVEVKRDKKLCLLTHLETMDTARLEWAGQRVVGLVEIKNGDGCWEIPAWGLSIELPNCGSDVAVLRMSGIMIDLAIRR</sequence>
<dbReference type="RefSeq" id="WP_136348644.1">
    <property type="nucleotide sequence ID" value="NZ_SSOC01000004.1"/>
</dbReference>
<evidence type="ECO:0008006" key="4">
    <source>
        <dbReference type="Google" id="ProtNLM"/>
    </source>
</evidence>
<dbReference type="SUPFAM" id="SSF52540">
    <property type="entry name" value="P-loop containing nucleoside triphosphate hydrolases"/>
    <property type="match status" value="1"/>
</dbReference>
<evidence type="ECO:0000313" key="2">
    <source>
        <dbReference type="EMBL" id="THF64951.1"/>
    </source>
</evidence>